<dbReference type="InterPro" id="IPR036412">
    <property type="entry name" value="HAD-like_sf"/>
</dbReference>
<gene>
    <name evidence="2" type="ORF">HYALB_00001100</name>
</gene>
<dbReference type="GO" id="GO:0003690">
    <property type="term" value="F:double-stranded DNA binding"/>
    <property type="evidence" value="ECO:0007669"/>
    <property type="project" value="TreeGrafter"/>
</dbReference>
<comment type="caution">
    <text evidence="2">The sequence shown here is derived from an EMBL/GenBank/DDBJ whole genome shotgun (WGS) entry which is preliminary data.</text>
</comment>
<dbReference type="InterPro" id="IPR027417">
    <property type="entry name" value="P-loop_NTPase"/>
</dbReference>
<reference evidence="2" key="1">
    <citation type="submission" date="2021-07" db="EMBL/GenBank/DDBJ databases">
        <authorList>
            <person name="Durling M."/>
        </authorList>
    </citation>
    <scope>NUCLEOTIDE SEQUENCE</scope>
</reference>
<dbReference type="OrthoDB" id="19045at2759"/>
<dbReference type="Gene3D" id="3.40.50.300">
    <property type="entry name" value="P-loop containing nucleotide triphosphate hydrolases"/>
    <property type="match status" value="1"/>
</dbReference>
<accession>A0A9N9LGZ8</accession>
<dbReference type="Proteomes" id="UP000701801">
    <property type="component" value="Unassembled WGS sequence"/>
</dbReference>
<organism evidence="2 3">
    <name type="scientific">Hymenoscyphus albidus</name>
    <dbReference type="NCBI Taxonomy" id="595503"/>
    <lineage>
        <taxon>Eukaryota</taxon>
        <taxon>Fungi</taxon>
        <taxon>Dikarya</taxon>
        <taxon>Ascomycota</taxon>
        <taxon>Pezizomycotina</taxon>
        <taxon>Leotiomycetes</taxon>
        <taxon>Helotiales</taxon>
        <taxon>Helotiaceae</taxon>
        <taxon>Hymenoscyphus</taxon>
    </lineage>
</organism>
<dbReference type="PANTHER" id="PTHR12083:SF9">
    <property type="entry name" value="BIFUNCTIONAL POLYNUCLEOTIDE PHOSPHATASE_KINASE"/>
    <property type="match status" value="1"/>
</dbReference>
<dbReference type="Gene3D" id="3.40.50.1000">
    <property type="entry name" value="HAD superfamily/HAD-like"/>
    <property type="match status" value="1"/>
</dbReference>
<dbReference type="InterPro" id="IPR023214">
    <property type="entry name" value="HAD_sf"/>
</dbReference>
<evidence type="ECO:0000313" key="3">
    <source>
        <dbReference type="Proteomes" id="UP000701801"/>
    </source>
</evidence>
<dbReference type="GO" id="GO:0006281">
    <property type="term" value="P:DNA repair"/>
    <property type="evidence" value="ECO:0007669"/>
    <property type="project" value="TreeGrafter"/>
</dbReference>
<dbReference type="PANTHER" id="PTHR12083">
    <property type="entry name" value="BIFUNCTIONAL POLYNUCLEOTIDE PHOSPHATASE/KINASE"/>
    <property type="match status" value="1"/>
</dbReference>
<dbReference type="NCBIfam" id="TIGR01662">
    <property type="entry name" value="HAD-SF-IIIA"/>
    <property type="match status" value="1"/>
</dbReference>
<dbReference type="GO" id="GO:0046404">
    <property type="term" value="F:ATP-dependent polydeoxyribonucleotide 5'-hydroxyl-kinase activity"/>
    <property type="evidence" value="ECO:0007669"/>
    <property type="project" value="TreeGrafter"/>
</dbReference>
<name>A0A9N9LGZ8_9HELO</name>
<keyword evidence="3" id="KW-1185">Reference proteome</keyword>
<feature type="compositionally biased region" description="Polar residues" evidence="1">
    <location>
        <begin position="35"/>
        <end position="51"/>
    </location>
</feature>
<dbReference type="Pfam" id="PF08645">
    <property type="entry name" value="PNK3P"/>
    <property type="match status" value="1"/>
</dbReference>
<dbReference type="GO" id="GO:0046403">
    <property type="term" value="F:polynucleotide 3'-phosphatase activity"/>
    <property type="evidence" value="ECO:0007669"/>
    <property type="project" value="TreeGrafter"/>
</dbReference>
<feature type="region of interest" description="Disordered" evidence="1">
    <location>
        <begin position="1"/>
        <end position="68"/>
    </location>
</feature>
<proteinExistence type="predicted"/>
<dbReference type="SUPFAM" id="SSF56784">
    <property type="entry name" value="HAD-like"/>
    <property type="match status" value="1"/>
</dbReference>
<dbReference type="SUPFAM" id="SSF52540">
    <property type="entry name" value="P-loop containing nucleoside triphosphate hydrolases"/>
    <property type="match status" value="1"/>
</dbReference>
<feature type="compositionally biased region" description="Low complexity" evidence="1">
    <location>
        <begin position="1"/>
        <end position="13"/>
    </location>
</feature>
<dbReference type="InterPro" id="IPR006551">
    <property type="entry name" value="Polynucleotide_phosphatase"/>
</dbReference>
<dbReference type="NCBIfam" id="TIGR01664">
    <property type="entry name" value="DNA-3'-Pase"/>
    <property type="match status" value="1"/>
</dbReference>
<dbReference type="AlphaFoldDB" id="A0A9N9LGZ8"/>
<sequence>MAGSSAPASASASAKRKHSTLDAPVSPPPSRRKLQSSTTKSAVSSFFTPASQKLPEKINWQERSPDESSPTTLLVAKYIPENSSSGFGAHDNKNKKVAAFDFDSTLIKTSSGKKFASNSEDWKWWDPSVPGRLRKLHNEEGYVAFRFQEMGLNNQHRLSYRVVIVSNQGGIALKADPKVSKSNQSKVAVFKAKVSAVLNQLDLPVNLYAATEKDIYRKPRTGMWTELLDDYDIHPDDLDLEHSLFVGDAAGRHAEAGRAKDFSCSDRDFAGNIGLKFQTPEEFFLGESPRPFARTFEPSEFVARSAAEVFAPFLKKNKQDIVMFCGSPGAGKSTFYWKNLEPIGYERVNQDILKTREKCLKVADEFLKEGKSVAVDNTNADVAVRKKWVDLAAKHSVPIRCVLFSATTMLSEHNAAVRAFNKSVSDLPLLTNAMHSIPTKSCCMQSLVTYGRWHVSMAFKGFTSRYHAPQLSEGFQDITEVAFQFQGTDTEKEVWLRHWT</sequence>
<dbReference type="InterPro" id="IPR006549">
    <property type="entry name" value="HAD-SF_hydro_IIIA"/>
</dbReference>
<evidence type="ECO:0000256" key="1">
    <source>
        <dbReference type="SAM" id="MobiDB-lite"/>
    </source>
</evidence>
<feature type="compositionally biased region" description="Basic and acidic residues" evidence="1">
    <location>
        <begin position="54"/>
        <end position="66"/>
    </location>
</feature>
<dbReference type="EMBL" id="CAJVRM010000045">
    <property type="protein sequence ID" value="CAG8972412.1"/>
    <property type="molecule type" value="Genomic_DNA"/>
</dbReference>
<dbReference type="Pfam" id="PF13671">
    <property type="entry name" value="AAA_33"/>
    <property type="match status" value="2"/>
</dbReference>
<evidence type="ECO:0000313" key="2">
    <source>
        <dbReference type="EMBL" id="CAG8972412.1"/>
    </source>
</evidence>
<protein>
    <recommendedName>
        <fullName evidence="4">Bifunctional polynucleotide phosphatase/kinase</fullName>
    </recommendedName>
</protein>
<evidence type="ECO:0008006" key="4">
    <source>
        <dbReference type="Google" id="ProtNLM"/>
    </source>
</evidence>
<dbReference type="InterPro" id="IPR013954">
    <property type="entry name" value="PNK3P"/>
</dbReference>